<dbReference type="InterPro" id="IPR001144">
    <property type="entry name" value="Enterotoxin_A"/>
</dbReference>
<feature type="region of interest" description="Disordered" evidence="5">
    <location>
        <begin position="804"/>
        <end position="823"/>
    </location>
</feature>
<reference evidence="6 7" key="1">
    <citation type="journal article" date="2015" name="BMC Genomics">
        <title>Insights from the genome of Ophiocordyceps polyrhachis-furcata to pathogenicity and host specificity in insect fungi.</title>
        <authorList>
            <person name="Wichadakul D."/>
            <person name="Kobmoo N."/>
            <person name="Ingsriswang S."/>
            <person name="Tangphatsornruang S."/>
            <person name="Chantasingh D."/>
            <person name="Luangsa-ard J.J."/>
            <person name="Eurwilaichitr L."/>
        </authorList>
    </citation>
    <scope>NUCLEOTIDE SEQUENCE [LARGE SCALE GENOMIC DNA]</scope>
    <source>
        <strain evidence="6 7">BCC 54312</strain>
    </source>
</reference>
<comment type="caution">
    <text evidence="6">The sequence shown here is derived from an EMBL/GenBank/DDBJ whole genome shotgun (WGS) entry which is preliminary data.</text>
</comment>
<dbReference type="Gene3D" id="3.90.210.10">
    <property type="entry name" value="Heat-Labile Enterotoxin, subunit A"/>
    <property type="match status" value="1"/>
</dbReference>
<keyword evidence="1" id="KW-0800">Toxin</keyword>
<dbReference type="Pfam" id="PF01375">
    <property type="entry name" value="Enterotoxin_a"/>
    <property type="match status" value="1"/>
</dbReference>
<dbReference type="OrthoDB" id="4868707at2759"/>
<evidence type="ECO:0000256" key="3">
    <source>
        <dbReference type="ARBA" id="ARBA00023026"/>
    </source>
</evidence>
<dbReference type="GO" id="GO:0090729">
    <property type="term" value="F:toxin activity"/>
    <property type="evidence" value="ECO:0007669"/>
    <property type="project" value="UniProtKB-KW"/>
</dbReference>
<dbReference type="AlphaFoldDB" id="A0A367LQU1"/>
<sequence>MAPPTATYLPAMTKYNKWLLAVCPSIYCGQVLGYLGYKAQWQLIVLASKKTGTASLAAAWERRPARVNGDRVASASYFKMRSLPHLITFTLFSPIQGWTEVARRAIEGYPAPPPDPHGIHIIPSNALDMGRFRPPEWDGFVYRGDPRTPSEIEGAKGFYPKPAGPMAKPGLEPEWVNPYSLYSHVMGKIEKTKYVSTTLDPNRAAFYAHNSLHAPGNEGRETSFVYQIESDGKNMIDINRSLRLWTVLPNQEVAAMDGIAWSSVKGWAELTRDQLSAINSGKAKIGDSVSSYTPNPQHVPASHPGMSARPHLAGWPADSKAWTFEPWRRIRARNGGQPVDVKERYEKIMAACGKSSSLDGTCLGAVKRPSPPSPGKQAIKGPSSGNSRGKTVVAPSSPCKGGCRVTLASVPAGEKKLFARGLKNFEAMYDHVVFRGLRDRASLAEPVYGRHYAKSSQSVKAHMGAAGKGLAAGALVGLPLSVVGIVDAFTHNFSDARKAAAVLSVVPIPFVSCSSQLAVYADEYDEVSKDPVRSVATPVDIGFCAVADFLLFTPLMPLGVFIHAVRFMASPFLAGMPNNEGPTLDQVMESRYQGWKPIKTQLELLFFGDEWRHVVAERRENATAYLATTLSLAKAVLDEEMANLTASDWRRHNAVVDSIWDLEGQFCVAKHKVDEAWRRQVRDSAEKMVLDLSKSFQDSWCKIVNKEILDKPDIMVEPRVPARPRRLGWPQRSRSDSAEKHPDPRQRHTKTVFRQACNTALNVTDTLEAVMSNVDFLLGSQPDLTSNKSCLSGKDLWPDVKKIWPSRPEDSSPDVPPSARPVASCQQPCQGNAVLKIIESSEVYPSYQCYHRRQANKLPPQPPLCCPFARHSLARVTDRLRPFHGWENGTVCLGDDYSLDPNDPSGATRFALLEREKKSKSRSLSSFLSASSDLTG</sequence>
<evidence type="ECO:0000256" key="5">
    <source>
        <dbReference type="SAM" id="MobiDB-lite"/>
    </source>
</evidence>
<dbReference type="EMBL" id="LKCN02000001">
    <property type="protein sequence ID" value="RCI16757.1"/>
    <property type="molecule type" value="Genomic_DNA"/>
</dbReference>
<keyword evidence="7" id="KW-1185">Reference proteome</keyword>
<evidence type="ECO:0000313" key="7">
    <source>
        <dbReference type="Proteomes" id="UP000253664"/>
    </source>
</evidence>
<evidence type="ECO:0000256" key="4">
    <source>
        <dbReference type="ARBA" id="ARBA00023157"/>
    </source>
</evidence>
<dbReference type="SUPFAM" id="SSF56399">
    <property type="entry name" value="ADP-ribosylation"/>
    <property type="match status" value="1"/>
</dbReference>
<dbReference type="Proteomes" id="UP000253664">
    <property type="component" value="Unassembled WGS sequence"/>
</dbReference>
<organism evidence="6 7">
    <name type="scientific">Ophiocordyceps polyrhachis-furcata BCC 54312</name>
    <dbReference type="NCBI Taxonomy" id="1330021"/>
    <lineage>
        <taxon>Eukaryota</taxon>
        <taxon>Fungi</taxon>
        <taxon>Dikarya</taxon>
        <taxon>Ascomycota</taxon>
        <taxon>Pezizomycotina</taxon>
        <taxon>Sordariomycetes</taxon>
        <taxon>Hypocreomycetidae</taxon>
        <taxon>Hypocreales</taxon>
        <taxon>Ophiocordycipitaceae</taxon>
        <taxon>Ophiocordyceps</taxon>
    </lineage>
</organism>
<evidence type="ECO:0000256" key="2">
    <source>
        <dbReference type="ARBA" id="ARBA00022729"/>
    </source>
</evidence>
<proteinExistence type="predicted"/>
<evidence type="ECO:0000256" key="1">
    <source>
        <dbReference type="ARBA" id="ARBA00022656"/>
    </source>
</evidence>
<evidence type="ECO:0000313" key="6">
    <source>
        <dbReference type="EMBL" id="RCI16757.1"/>
    </source>
</evidence>
<name>A0A367LQU1_9HYPO</name>
<keyword evidence="2" id="KW-0732">Signal</keyword>
<feature type="compositionally biased region" description="Basic and acidic residues" evidence="5">
    <location>
        <begin position="733"/>
        <end position="746"/>
    </location>
</feature>
<accession>A0A367LQU1</accession>
<feature type="region of interest" description="Disordered" evidence="5">
    <location>
        <begin position="725"/>
        <end position="750"/>
    </location>
</feature>
<keyword evidence="4" id="KW-1015">Disulfide bond</keyword>
<keyword evidence="3" id="KW-0843">Virulence</keyword>
<gene>
    <name evidence="6" type="ORF">L249_3017</name>
</gene>
<feature type="region of interest" description="Disordered" evidence="5">
    <location>
        <begin position="365"/>
        <end position="395"/>
    </location>
</feature>
<dbReference type="STRING" id="1330021.A0A367LQU1"/>
<protein>
    <submittedName>
        <fullName evidence="6">Heat-labile enterotoxin</fullName>
    </submittedName>
</protein>